<feature type="domain" description="DNA mismatch repair proteins mutS family" evidence="7">
    <location>
        <begin position="741"/>
        <end position="757"/>
    </location>
</feature>
<comment type="similarity">
    <text evidence="1">Belongs to the DNA mismatch repair MutS family.</text>
</comment>
<proteinExistence type="inferred from homology"/>
<dbReference type="InterPro" id="IPR027417">
    <property type="entry name" value="P-loop_NTPase"/>
</dbReference>
<dbReference type="InterPro" id="IPR036187">
    <property type="entry name" value="DNA_mismatch_repair_MutS_sf"/>
</dbReference>
<dbReference type="Pfam" id="PF05712">
    <property type="entry name" value="MRG"/>
    <property type="match status" value="1"/>
</dbReference>
<keyword evidence="9" id="KW-1185">Reference proteome</keyword>
<dbReference type="SUPFAM" id="SSF52540">
    <property type="entry name" value="P-loop containing nucleoside triphosphate hydrolases"/>
    <property type="match status" value="1"/>
</dbReference>
<dbReference type="Gene3D" id="1.10.274.30">
    <property type="entry name" value="MRG domain"/>
    <property type="match status" value="1"/>
</dbReference>
<dbReference type="SMART" id="SM00534">
    <property type="entry name" value="MUTSac"/>
    <property type="match status" value="1"/>
</dbReference>
<keyword evidence="3" id="KW-0067">ATP-binding</keyword>
<sequence>MSKSTKDDSPHQPATAISLLENEPQESEFQTRLFDTLENIFTSPLVMVMLLLCFITGVYALIKVVQNRDMLIFDPETLTTQSEPIVFKRFLAEVPGFNHPLYFNPLTNEIGYCEVEEDEDFLLLQLYLNELHPSLVLIASNTTDALVSYLASYAESSSASIHKCSPSIYTEATAQRFIPLLRCPHLCLPSHATNTLSRASTLSVLFDFTKIQATRAIGSLLSYLHHTPTAGAELNPADGTLVVEDLRELGLTNLLTMDALSLRALHIFHTQKHPSMTGIGVTKEGLSLVSLFTQTVSVGGTRLMNQWFHRPLSNRRLIVQRHDTIDFFRVHFATDQIREMQALLAKIKPCGPILLSLRKGISTQTLFTTFLKTLLNTYTVLEALKQSTKASQLPLFQRIQQFDHLILLNLSRMIFNTLIFDDSNKNADVSDHPEDDDGNEVNECPPEDEGNQTKRMKTKQLSGESDVAVRPGINPQLDALRETYSSLHLIMSNAAADVLDNIDSDLVDSLSVSFFPNLGFLISIKQDHIISPDTFESESGFQFQFGIEEDRFYKNEQMRQMDLEMGNLPEQIGDIERKIVSGLCDEIDTHALALIDSSDLISELDCFLSFVTSSYEFNLVRPVMVDEPCIHITKGRNLIQELLLPQFIPNSTSLRGDKPAAISIITGPNASGKSVYLRQVGQIVFLSHVGCFVPAVSATIGIIDRLFTRILTPESISTPLSTFMLESLQVSSMMRSSTRKSLLLLDEYGKGTNHHDGLALLTAVLSHFLRKGQDTPTIILTTHFHELSHEQSLPVSPLISFSTMQFLLARQHTTASSLEDIRFTYRLISGSAPSSFSLFCAKLAGVPDSIIQRAQKVIQTNLQPEDSTNQIRPSGRCEKAVELFRAFNVDTGDIMSFIQQLIKEKAFTLYQGVYYDSVIQEERRRGESREYYVSYPRFTKRYDEWVTEDRMLKKTPENTLLTKRIYKEAQRAEKEKIKRKETHVSSTPSKLEEPASDSDNPFVEDFLFLEKLTIDHMLCAALKTHLIGDFAATTEGNMLIPLPRSPNITRILRGFHFFIHEKYSIDVSKFINSITEYFNLTISPLLLTQKEIVQFDYWRILLRAARKQLPGRPLKFINAAGEEISMPTQLPEDSQTFCDIYGGEHLLRLIVNLPLLIASAPDLQGNLWRRCCEKHLDLLSKYLSSFSEHIFQSDYTSCDKLDSRYNAFIHQLRPEDKAYP</sequence>
<keyword evidence="6" id="KW-0472">Membrane</keyword>
<dbReference type="InterPro" id="IPR007696">
    <property type="entry name" value="DNA_mismatch_repair_MutS_core"/>
</dbReference>
<feature type="transmembrane region" description="Helical" evidence="6">
    <location>
        <begin position="40"/>
        <end position="62"/>
    </location>
</feature>
<dbReference type="SUPFAM" id="SSF54160">
    <property type="entry name" value="Chromo domain-like"/>
    <property type="match status" value="1"/>
</dbReference>
<dbReference type="Pfam" id="PF11717">
    <property type="entry name" value="Tudor-knot"/>
    <property type="match status" value="1"/>
</dbReference>
<dbReference type="PROSITE" id="PS51640">
    <property type="entry name" value="MRG"/>
    <property type="match status" value="1"/>
</dbReference>
<evidence type="ECO:0000256" key="4">
    <source>
        <dbReference type="ARBA" id="ARBA00023125"/>
    </source>
</evidence>
<dbReference type="Gene3D" id="3.40.50.300">
    <property type="entry name" value="P-loop containing nucleotide triphosphate hydrolases"/>
    <property type="match status" value="1"/>
</dbReference>
<organism evidence="8 9">
    <name type="scientific">Blattamonas nauphoetae</name>
    <dbReference type="NCBI Taxonomy" id="2049346"/>
    <lineage>
        <taxon>Eukaryota</taxon>
        <taxon>Metamonada</taxon>
        <taxon>Preaxostyla</taxon>
        <taxon>Oxymonadida</taxon>
        <taxon>Blattamonas</taxon>
    </lineage>
</organism>
<evidence type="ECO:0000256" key="1">
    <source>
        <dbReference type="ARBA" id="ARBA00006271"/>
    </source>
</evidence>
<evidence type="ECO:0000256" key="2">
    <source>
        <dbReference type="ARBA" id="ARBA00022741"/>
    </source>
</evidence>
<dbReference type="SMART" id="SM00533">
    <property type="entry name" value="MUTSd"/>
    <property type="match status" value="1"/>
</dbReference>
<evidence type="ECO:0000256" key="3">
    <source>
        <dbReference type="ARBA" id="ARBA00022840"/>
    </source>
</evidence>
<gene>
    <name evidence="8" type="ORF">BLNAU_146</name>
</gene>
<feature type="region of interest" description="Disordered" evidence="5">
    <location>
        <begin position="429"/>
        <end position="465"/>
    </location>
</feature>
<dbReference type="Proteomes" id="UP001281761">
    <property type="component" value="Unassembled WGS sequence"/>
</dbReference>
<feature type="compositionally biased region" description="Acidic residues" evidence="5">
    <location>
        <begin position="433"/>
        <end position="450"/>
    </location>
</feature>
<dbReference type="InterPro" id="IPR016197">
    <property type="entry name" value="Chromo-like_dom_sf"/>
</dbReference>
<dbReference type="InterPro" id="IPR045076">
    <property type="entry name" value="MutS"/>
</dbReference>
<dbReference type="InterPro" id="IPR038217">
    <property type="entry name" value="MRG_C_sf"/>
</dbReference>
<dbReference type="InterPro" id="IPR026541">
    <property type="entry name" value="MRG_dom"/>
</dbReference>
<keyword evidence="6" id="KW-0812">Transmembrane</keyword>
<dbReference type="SUPFAM" id="SSF48334">
    <property type="entry name" value="DNA repair protein MutS, domain III"/>
    <property type="match status" value="1"/>
</dbReference>
<evidence type="ECO:0000256" key="5">
    <source>
        <dbReference type="SAM" id="MobiDB-lite"/>
    </source>
</evidence>
<dbReference type="Gene3D" id="1.10.1420.10">
    <property type="match status" value="2"/>
</dbReference>
<feature type="region of interest" description="Disordered" evidence="5">
    <location>
        <begin position="972"/>
        <end position="998"/>
    </location>
</feature>
<dbReference type="Gene3D" id="2.30.30.140">
    <property type="match status" value="1"/>
</dbReference>
<dbReference type="InterPro" id="IPR025995">
    <property type="entry name" value="Tudor-knot"/>
</dbReference>
<dbReference type="Pfam" id="PF00488">
    <property type="entry name" value="MutS_V"/>
    <property type="match status" value="1"/>
</dbReference>
<reference evidence="8 9" key="1">
    <citation type="journal article" date="2022" name="bioRxiv">
        <title>Genomics of Preaxostyla Flagellates Illuminates Evolutionary Transitions and the Path Towards Mitochondrial Loss.</title>
        <authorList>
            <person name="Novak L.V.F."/>
            <person name="Treitli S.C."/>
            <person name="Pyrih J."/>
            <person name="Halakuc P."/>
            <person name="Pipaliya S.V."/>
            <person name="Vacek V."/>
            <person name="Brzon O."/>
            <person name="Soukal P."/>
            <person name="Eme L."/>
            <person name="Dacks J.B."/>
            <person name="Karnkowska A."/>
            <person name="Elias M."/>
            <person name="Hampl V."/>
        </authorList>
    </citation>
    <scope>NUCLEOTIDE SEQUENCE [LARGE SCALE GENOMIC DNA]</scope>
    <source>
        <strain evidence="8">NAU3</strain>
        <tissue evidence="8">Gut</tissue>
    </source>
</reference>
<evidence type="ECO:0000313" key="8">
    <source>
        <dbReference type="EMBL" id="KAK2964846.1"/>
    </source>
</evidence>
<dbReference type="PROSITE" id="PS00486">
    <property type="entry name" value="DNA_MISMATCH_REPAIR_2"/>
    <property type="match status" value="1"/>
</dbReference>
<comment type="caution">
    <text evidence="8">The sequence shown here is derived from an EMBL/GenBank/DDBJ whole genome shotgun (WGS) entry which is preliminary data.</text>
</comment>
<evidence type="ECO:0000256" key="6">
    <source>
        <dbReference type="SAM" id="Phobius"/>
    </source>
</evidence>
<dbReference type="Pfam" id="PF05192">
    <property type="entry name" value="MutS_III"/>
    <property type="match status" value="1"/>
</dbReference>
<protein>
    <submittedName>
        <fullName evidence="8">DNA mismatch repair protein MSH5</fullName>
    </submittedName>
</protein>
<dbReference type="PANTHER" id="PTHR11361">
    <property type="entry name" value="DNA MISMATCH REPAIR PROTEIN MUTS FAMILY MEMBER"/>
    <property type="match status" value="1"/>
</dbReference>
<evidence type="ECO:0000259" key="7">
    <source>
        <dbReference type="PROSITE" id="PS00486"/>
    </source>
</evidence>
<keyword evidence="6" id="KW-1133">Transmembrane helix</keyword>
<name>A0ABQ9YM59_9EUKA</name>
<dbReference type="InterPro" id="IPR000432">
    <property type="entry name" value="DNA_mismatch_repair_MutS_C"/>
</dbReference>
<feature type="compositionally biased region" description="Basic and acidic residues" evidence="5">
    <location>
        <begin position="1"/>
        <end position="10"/>
    </location>
</feature>
<dbReference type="EMBL" id="JARBJD010000001">
    <property type="protein sequence ID" value="KAK2964846.1"/>
    <property type="molecule type" value="Genomic_DNA"/>
</dbReference>
<feature type="region of interest" description="Disordered" evidence="5">
    <location>
        <begin position="1"/>
        <end position="21"/>
    </location>
</feature>
<evidence type="ECO:0000313" key="9">
    <source>
        <dbReference type="Proteomes" id="UP001281761"/>
    </source>
</evidence>
<accession>A0ABQ9YM59</accession>
<keyword evidence="4" id="KW-0238">DNA-binding</keyword>
<keyword evidence="2" id="KW-0547">Nucleotide-binding</keyword>
<dbReference type="PANTHER" id="PTHR11361:SF20">
    <property type="entry name" value="MUTS PROTEIN HOMOLOG 5"/>
    <property type="match status" value="1"/>
</dbReference>